<dbReference type="SUPFAM" id="SSF53187">
    <property type="entry name" value="Zn-dependent exopeptidases"/>
    <property type="match status" value="1"/>
</dbReference>
<dbReference type="InterPro" id="IPR017144">
    <property type="entry name" value="Xaa-Arg_dipeptidase"/>
</dbReference>
<dbReference type="InterPro" id="IPR052030">
    <property type="entry name" value="Peptidase_M20/M20A_hydrolases"/>
</dbReference>
<dbReference type="PIRSF" id="PIRSF037226">
    <property type="entry name" value="Amidohydrolase_ACY1L2_prd"/>
    <property type="match status" value="1"/>
</dbReference>
<dbReference type="InterPro" id="IPR002933">
    <property type="entry name" value="Peptidase_M20"/>
</dbReference>
<dbReference type="EMBL" id="BAABGT010000032">
    <property type="protein sequence ID" value="GAA4546652.1"/>
    <property type="molecule type" value="Genomic_DNA"/>
</dbReference>
<sequence>MTTAVKTLQDRVTASVDARADELIALSHAIHANPEVSYAEHAAAALVARSAEAAGFATELGAYGIPTAVEAVAGVGELTVAVCAEYDALPDIGHACGHNMIAAMAVGASAALAEVADELDLRVKLLGTPAEEHGGGKVDLLLAGAWEDVTFSLMAHGGTGADAPCDAMRSTAVERLEITYTGRAAHAAGAPTKGVNAGAAATVALTALGLLRQQLSPEVNVNAFVSHGGEATNIIPERAVVQLEIRAYDLDEWRDLRRRVLACFEAGAVATGCSWAHRRTEHPYAPLAPHAGLAEVWNRTIQGLGRVLDPSRVLGGGSTDMGNVSQVLPAIHPLVSVLGNDSVPHHADFTAAAATPQADAAVLDGAKALALTVVEAALDPALRAELLDRQRSRPAGATRTTLEA</sequence>
<evidence type="ECO:0000256" key="1">
    <source>
        <dbReference type="PIRNR" id="PIRNR037226"/>
    </source>
</evidence>
<dbReference type="InterPro" id="IPR036264">
    <property type="entry name" value="Bact_exopeptidase_dim_dom"/>
</dbReference>
<reference evidence="4" key="1">
    <citation type="journal article" date="2019" name="Int. J. Syst. Evol. Microbiol.">
        <title>The Global Catalogue of Microorganisms (GCM) 10K type strain sequencing project: providing services to taxonomists for standard genome sequencing and annotation.</title>
        <authorList>
            <consortium name="The Broad Institute Genomics Platform"/>
            <consortium name="The Broad Institute Genome Sequencing Center for Infectious Disease"/>
            <person name="Wu L."/>
            <person name="Ma J."/>
        </authorList>
    </citation>
    <scope>NUCLEOTIDE SEQUENCE [LARGE SCALE GENOMIC DNA]</scope>
    <source>
        <strain evidence="4">JCM 17906</strain>
    </source>
</reference>
<evidence type="ECO:0000313" key="4">
    <source>
        <dbReference type="Proteomes" id="UP001501598"/>
    </source>
</evidence>
<dbReference type="InterPro" id="IPR017439">
    <property type="entry name" value="Amidohydrolase"/>
</dbReference>
<dbReference type="Gene3D" id="3.30.70.360">
    <property type="match status" value="1"/>
</dbReference>
<evidence type="ECO:0000313" key="3">
    <source>
        <dbReference type="EMBL" id="GAA4546652.1"/>
    </source>
</evidence>
<dbReference type="Pfam" id="PF01546">
    <property type="entry name" value="Peptidase_M20"/>
    <property type="match status" value="1"/>
</dbReference>
<protein>
    <recommendedName>
        <fullName evidence="1">Peptidase M20 domain-containing protein 2</fullName>
    </recommendedName>
</protein>
<accession>A0ABP8RSW4</accession>
<name>A0ABP8RSW4_9PSEU</name>
<dbReference type="Pfam" id="PF07687">
    <property type="entry name" value="M20_dimer"/>
    <property type="match status" value="1"/>
</dbReference>
<dbReference type="Proteomes" id="UP001501598">
    <property type="component" value="Unassembled WGS sequence"/>
</dbReference>
<comment type="caution">
    <text evidence="3">The sequence shown here is derived from an EMBL/GenBank/DDBJ whole genome shotgun (WGS) entry which is preliminary data.</text>
</comment>
<proteinExistence type="inferred from homology"/>
<dbReference type="SUPFAM" id="SSF55031">
    <property type="entry name" value="Bacterial exopeptidase dimerisation domain"/>
    <property type="match status" value="1"/>
</dbReference>
<feature type="domain" description="Peptidase M20 dimerisation" evidence="2">
    <location>
        <begin position="177"/>
        <end position="267"/>
    </location>
</feature>
<dbReference type="PANTHER" id="PTHR30575:SF0">
    <property type="entry name" value="XAA-ARG DIPEPTIDASE"/>
    <property type="match status" value="1"/>
</dbReference>
<organism evidence="3 4">
    <name type="scientific">Pseudonocardia xishanensis</name>
    <dbReference type="NCBI Taxonomy" id="630995"/>
    <lineage>
        <taxon>Bacteria</taxon>
        <taxon>Bacillati</taxon>
        <taxon>Actinomycetota</taxon>
        <taxon>Actinomycetes</taxon>
        <taxon>Pseudonocardiales</taxon>
        <taxon>Pseudonocardiaceae</taxon>
        <taxon>Pseudonocardia</taxon>
    </lineage>
</organism>
<keyword evidence="4" id="KW-1185">Reference proteome</keyword>
<dbReference type="Gene3D" id="3.40.630.10">
    <property type="entry name" value="Zn peptidases"/>
    <property type="match status" value="1"/>
</dbReference>
<dbReference type="RefSeq" id="WP_345417508.1">
    <property type="nucleotide sequence ID" value="NZ_BAABGT010000032.1"/>
</dbReference>
<gene>
    <name evidence="3" type="ORF">GCM10023175_29300</name>
</gene>
<dbReference type="NCBIfam" id="TIGR01891">
    <property type="entry name" value="amidohydrolases"/>
    <property type="match status" value="1"/>
</dbReference>
<evidence type="ECO:0000259" key="2">
    <source>
        <dbReference type="Pfam" id="PF07687"/>
    </source>
</evidence>
<dbReference type="PANTHER" id="PTHR30575">
    <property type="entry name" value="PEPTIDASE M20"/>
    <property type="match status" value="1"/>
</dbReference>
<dbReference type="InterPro" id="IPR011650">
    <property type="entry name" value="Peptidase_M20_dimer"/>
</dbReference>
<comment type="similarity">
    <text evidence="1">Belongs to the peptidase M20A family.</text>
</comment>